<dbReference type="InterPro" id="IPR017850">
    <property type="entry name" value="Alkaline_phosphatase_core_sf"/>
</dbReference>
<protein>
    <submittedName>
        <fullName evidence="1">Alkaline phosphatase family protein</fullName>
    </submittedName>
</protein>
<keyword evidence="2" id="KW-1185">Reference proteome</keyword>
<dbReference type="Pfam" id="PF01663">
    <property type="entry name" value="Phosphodiest"/>
    <property type="match status" value="1"/>
</dbReference>
<gene>
    <name evidence="1" type="ORF">ACFSJC_01400</name>
</gene>
<name>A0ABW4Y4A9_9GAMM</name>
<reference evidence="2" key="1">
    <citation type="journal article" date="2019" name="Int. J. Syst. Evol. Microbiol.">
        <title>The Global Catalogue of Microorganisms (GCM) 10K type strain sequencing project: providing services to taxonomists for standard genome sequencing and annotation.</title>
        <authorList>
            <consortium name="The Broad Institute Genomics Platform"/>
            <consortium name="The Broad Institute Genome Sequencing Center for Infectious Disease"/>
            <person name="Wu L."/>
            <person name="Ma J."/>
        </authorList>
    </citation>
    <scope>NUCLEOTIDE SEQUENCE [LARGE SCALE GENOMIC DNA]</scope>
    <source>
        <strain evidence="2">KACC 12597</strain>
    </source>
</reference>
<organism evidence="1 2">
    <name type="scientific">Thiorhodococcus fuscus</name>
    <dbReference type="NCBI Taxonomy" id="527200"/>
    <lineage>
        <taxon>Bacteria</taxon>
        <taxon>Pseudomonadati</taxon>
        <taxon>Pseudomonadota</taxon>
        <taxon>Gammaproteobacteria</taxon>
        <taxon>Chromatiales</taxon>
        <taxon>Chromatiaceae</taxon>
        <taxon>Thiorhodococcus</taxon>
    </lineage>
</organism>
<accession>A0ABW4Y4A9</accession>
<proteinExistence type="predicted"/>
<sequence length="398" mass="43484">MPKPDLFKPDYRGGGIVNLMSSILQSRGGYSDYAPLDLLPVEELSQPTNLVLLVIDGLGADWLARRSPNGILSQGLRGAITSVFPPTTAAAITTFLTGEAPLQHGLTGWFTYLRELGSVMTVLPGTPRYGGISYRQAGIDPIQLFGHTSVFDRIQARGLCVSPNFIARSDFNLSHAGSAEILPYQDLGDMFRQTARALRPQSRWGKRAQPDSTYCYLYWPKLDSLGHERGMEGTETADHLGQIERAVETFLAAIKGTDTLVMVTADHGQIDTTPADILDLADHPELEDALLLPLCGEPRAAFCYLREGRGAGFAAYCQERLGDRVDLVPSRALVEAELFGLGCEHPRFADRIGDYCLLPRGQGVIHQHLPSERPYAQIGVHGGLSRAELMVPLCVFHA</sequence>
<dbReference type="SUPFAM" id="SSF53649">
    <property type="entry name" value="Alkaline phosphatase-like"/>
    <property type="match status" value="1"/>
</dbReference>
<evidence type="ECO:0000313" key="2">
    <source>
        <dbReference type="Proteomes" id="UP001597337"/>
    </source>
</evidence>
<dbReference type="Proteomes" id="UP001597337">
    <property type="component" value="Unassembled WGS sequence"/>
</dbReference>
<dbReference type="InterPro" id="IPR002591">
    <property type="entry name" value="Phosphodiest/P_Trfase"/>
</dbReference>
<evidence type="ECO:0000313" key="1">
    <source>
        <dbReference type="EMBL" id="MFD2110492.1"/>
    </source>
</evidence>
<comment type="caution">
    <text evidence="1">The sequence shown here is derived from an EMBL/GenBank/DDBJ whole genome shotgun (WGS) entry which is preliminary data.</text>
</comment>
<dbReference type="Gene3D" id="3.40.720.10">
    <property type="entry name" value="Alkaline Phosphatase, subunit A"/>
    <property type="match status" value="1"/>
</dbReference>
<dbReference type="RefSeq" id="WP_386022120.1">
    <property type="nucleotide sequence ID" value="NZ_JBHUHX010000003.1"/>
</dbReference>
<dbReference type="EMBL" id="JBHUHX010000003">
    <property type="protein sequence ID" value="MFD2110492.1"/>
    <property type="molecule type" value="Genomic_DNA"/>
</dbReference>